<dbReference type="InterPro" id="IPR002550">
    <property type="entry name" value="CNNM"/>
</dbReference>
<dbReference type="GO" id="GO:0005886">
    <property type="term" value="C:plasma membrane"/>
    <property type="evidence" value="ECO:0007669"/>
    <property type="project" value="UniProtKB-SubCell"/>
</dbReference>
<evidence type="ECO:0000256" key="10">
    <source>
        <dbReference type="SAM" id="Phobius"/>
    </source>
</evidence>
<dbReference type="STRING" id="759620.WS105_0227"/>
<dbReference type="Gene3D" id="3.30.465.10">
    <property type="match status" value="1"/>
</dbReference>
<keyword evidence="6 9" id="KW-1133">Transmembrane helix</keyword>
<dbReference type="InterPro" id="IPR000644">
    <property type="entry name" value="CBS_dom"/>
</dbReference>
<evidence type="ECO:0000256" key="4">
    <source>
        <dbReference type="ARBA" id="ARBA00022692"/>
    </source>
</evidence>
<dbReference type="InterPro" id="IPR046342">
    <property type="entry name" value="CBS_dom_sf"/>
</dbReference>
<dbReference type="KEGG" id="wct:WS74_0228"/>
<dbReference type="Proteomes" id="UP000029079">
    <property type="component" value="Chromosome"/>
</dbReference>
<dbReference type="Pfam" id="PF01595">
    <property type="entry name" value="CNNM"/>
    <property type="match status" value="1"/>
</dbReference>
<dbReference type="RefSeq" id="WP_009495361.1">
    <property type="nucleotide sequence ID" value="NZ_CP009223.1"/>
</dbReference>
<feature type="transmembrane region" description="Helical" evidence="10">
    <location>
        <begin position="6"/>
        <end position="32"/>
    </location>
</feature>
<name>A0A075U4V1_9LACO</name>
<evidence type="ECO:0000313" key="13">
    <source>
        <dbReference type="EMBL" id="AIM62480.1"/>
    </source>
</evidence>
<keyword evidence="4 9" id="KW-0812">Transmembrane</keyword>
<proteinExistence type="inferred from homology"/>
<dbReference type="Gene3D" id="3.10.580.10">
    <property type="entry name" value="CBS-domain"/>
    <property type="match status" value="1"/>
</dbReference>
<gene>
    <name evidence="13" type="ORF">WS74_0228</name>
</gene>
<accession>A0A075U4V1</accession>
<reference evidence="14" key="2">
    <citation type="submission" date="2014-08" db="EMBL/GenBank/DDBJ databases">
        <title>Complete genome of Weissella ceti strain WS74 isolated from diseased rainbow trout in Brazil.</title>
        <authorList>
            <person name="Figueiredo H.C.P."/>
            <person name="Leal C.A.G."/>
            <person name="Pereira F.L."/>
            <person name="Soares S.C."/>
            <person name="Dorella F.A."/>
            <person name="Carvalho A.F."/>
            <person name="Azevedo V.A.C."/>
        </authorList>
    </citation>
    <scope>NUCLEOTIDE SEQUENCE [LARGE SCALE GENOMIC DNA]</scope>
    <source>
        <strain evidence="14">WS74</strain>
    </source>
</reference>
<keyword evidence="3" id="KW-1003">Cell membrane</keyword>
<organism evidence="13 14">
    <name type="scientific">Weissella ceti</name>
    <dbReference type="NCBI Taxonomy" id="759620"/>
    <lineage>
        <taxon>Bacteria</taxon>
        <taxon>Bacillati</taxon>
        <taxon>Bacillota</taxon>
        <taxon>Bacilli</taxon>
        <taxon>Lactobacillales</taxon>
        <taxon>Lactobacillaceae</taxon>
        <taxon>Weissella</taxon>
    </lineage>
</organism>
<reference evidence="13 14" key="1">
    <citation type="journal article" date="2014" name="Genome Announc.">
        <title>Complete Genome Sequences of Fish Pathogenic Weissella ceti Strains WS74 and WS105.</title>
        <authorList>
            <person name="Figueiredo H.C."/>
            <person name="Leal C.A."/>
            <person name="Dorella F.A."/>
            <person name="Carvalho A.F."/>
            <person name="Soares S.C."/>
            <person name="Pereira F.L."/>
            <person name="Azevedo V.A."/>
        </authorList>
    </citation>
    <scope>NUCLEOTIDE SEQUENCE [LARGE SCALE GENOMIC DNA]</scope>
    <source>
        <strain evidence="13 14">WS74</strain>
    </source>
</reference>
<dbReference type="PATRIC" id="fig|759620.7.peg.215"/>
<dbReference type="KEGG" id="wce:WS08_0228"/>
<dbReference type="SUPFAM" id="SSF56176">
    <property type="entry name" value="FAD-binding/transporter-associated domain-like"/>
    <property type="match status" value="1"/>
</dbReference>
<dbReference type="KEGG" id="wci:WS105_0227"/>
<dbReference type="InterPro" id="IPR016169">
    <property type="entry name" value="FAD-bd_PCMH_sub2"/>
</dbReference>
<evidence type="ECO:0000313" key="14">
    <source>
        <dbReference type="Proteomes" id="UP000029079"/>
    </source>
</evidence>
<dbReference type="OrthoDB" id="9798188at2"/>
<evidence type="ECO:0000256" key="6">
    <source>
        <dbReference type="ARBA" id="ARBA00022989"/>
    </source>
</evidence>
<sequence>MDSGPSIILNLVVITVILLLAILFTLTEYALVKVRPSALRVMQEESDKPLPKVEKAIYMVDHLTEYLSTAQVGITLTSLILGWLGESFIAGLILSADILPPHIAKSVSSIAAILLFTFIHAVFTDLVPKNIAIDKPVPVLLAIVRPVIFFHILLYPMIWLFDRTAAVVTRMLGYSPHPDEDIYSETEILSLSSDSVKAGEIDQEDLQFMKRAFEMNDKVAEDIMIDRTQLIVVDVTDSIKDGLNTYLEEKFSRMPVVANNDKDKILGYVYSYDIVRQGRINDNASIRTILRNLPNVSENQPITDVLHEMIEHRVPMVVVKDEYGGTSGIVTDKDIYEELFGTVRDEIDDVADDLIEKIASDDAGQMHYKVSGKMTLYDFERFFQETIRSFEESEMVTLTGYILEMDPEPVVGKAIRVANFDITPLDFKDAYINEFEVVQLPLDTINSDEVLDVE</sequence>
<feature type="transmembrane region" description="Helical" evidence="10">
    <location>
        <begin position="72"/>
        <end position="94"/>
    </location>
</feature>
<dbReference type="Pfam" id="PF00571">
    <property type="entry name" value="CBS"/>
    <property type="match status" value="2"/>
</dbReference>
<dbReference type="InterPro" id="IPR051676">
    <property type="entry name" value="UPF0053_domain"/>
</dbReference>
<keyword evidence="5" id="KW-0677">Repeat</keyword>
<keyword evidence="7 9" id="KW-0472">Membrane</keyword>
<feature type="domain" description="CBS" evidence="11">
    <location>
        <begin position="224"/>
        <end position="285"/>
    </location>
</feature>
<evidence type="ECO:0000259" key="12">
    <source>
        <dbReference type="PROSITE" id="PS51846"/>
    </source>
</evidence>
<dbReference type="AlphaFoldDB" id="A0A075U4V1"/>
<evidence type="ECO:0000256" key="8">
    <source>
        <dbReference type="PROSITE-ProRule" id="PRU00703"/>
    </source>
</evidence>
<feature type="transmembrane region" description="Helical" evidence="10">
    <location>
        <begin position="139"/>
        <end position="161"/>
    </location>
</feature>
<dbReference type="InterPro" id="IPR044751">
    <property type="entry name" value="Ion_transp-like_CBS"/>
</dbReference>
<dbReference type="PANTHER" id="PTHR43099">
    <property type="entry name" value="UPF0053 PROTEIN YRKA"/>
    <property type="match status" value="1"/>
</dbReference>
<comment type="similarity">
    <text evidence="2">Belongs to the UPF0053 family.</text>
</comment>
<evidence type="ECO:0000256" key="1">
    <source>
        <dbReference type="ARBA" id="ARBA00004651"/>
    </source>
</evidence>
<feature type="domain" description="CBS" evidence="11">
    <location>
        <begin position="289"/>
        <end position="346"/>
    </location>
</feature>
<dbReference type="GO" id="GO:0050660">
    <property type="term" value="F:flavin adenine dinucleotide binding"/>
    <property type="evidence" value="ECO:0007669"/>
    <property type="project" value="InterPro"/>
</dbReference>
<keyword evidence="8" id="KW-0129">CBS domain</keyword>
<feature type="transmembrane region" description="Helical" evidence="10">
    <location>
        <begin position="106"/>
        <end position="127"/>
    </location>
</feature>
<dbReference type="EMBL" id="CP009223">
    <property type="protein sequence ID" value="AIM62480.1"/>
    <property type="molecule type" value="Genomic_DNA"/>
</dbReference>
<comment type="subcellular location">
    <subcellularLocation>
        <location evidence="1">Cell membrane</location>
        <topology evidence="1">Multi-pass membrane protein</topology>
    </subcellularLocation>
</comment>
<dbReference type="PANTHER" id="PTHR43099:SF2">
    <property type="entry name" value="UPF0053 PROTEIN YRKA"/>
    <property type="match status" value="1"/>
</dbReference>
<dbReference type="PROSITE" id="PS51371">
    <property type="entry name" value="CBS"/>
    <property type="match status" value="2"/>
</dbReference>
<dbReference type="CDD" id="cd04590">
    <property type="entry name" value="CBS_pair_CorC_HlyC_assoc"/>
    <property type="match status" value="1"/>
</dbReference>
<dbReference type="PROSITE" id="PS51846">
    <property type="entry name" value="CNNM"/>
    <property type="match status" value="1"/>
</dbReference>
<keyword evidence="14" id="KW-1185">Reference proteome</keyword>
<protein>
    <submittedName>
        <fullName evidence="13">CorC_1 protein</fullName>
    </submittedName>
</protein>
<evidence type="ECO:0000256" key="7">
    <source>
        <dbReference type="ARBA" id="ARBA00023136"/>
    </source>
</evidence>
<evidence type="ECO:0000256" key="5">
    <source>
        <dbReference type="ARBA" id="ARBA00022737"/>
    </source>
</evidence>
<evidence type="ECO:0000256" key="9">
    <source>
        <dbReference type="PROSITE-ProRule" id="PRU01193"/>
    </source>
</evidence>
<dbReference type="SMART" id="SM00116">
    <property type="entry name" value="CBS"/>
    <property type="match status" value="2"/>
</dbReference>
<evidence type="ECO:0000256" key="2">
    <source>
        <dbReference type="ARBA" id="ARBA00006337"/>
    </source>
</evidence>
<dbReference type="SUPFAM" id="SSF54631">
    <property type="entry name" value="CBS-domain pair"/>
    <property type="match status" value="1"/>
</dbReference>
<dbReference type="InterPro" id="IPR036318">
    <property type="entry name" value="FAD-bd_PCMH-like_sf"/>
</dbReference>
<feature type="domain" description="CNNM transmembrane" evidence="12">
    <location>
        <begin position="3"/>
        <end position="205"/>
    </location>
</feature>
<evidence type="ECO:0000259" key="11">
    <source>
        <dbReference type="PROSITE" id="PS51371"/>
    </source>
</evidence>
<evidence type="ECO:0000256" key="3">
    <source>
        <dbReference type="ARBA" id="ARBA00022475"/>
    </source>
</evidence>